<keyword evidence="2" id="KW-1185">Reference proteome</keyword>
<proteinExistence type="predicted"/>
<comment type="caution">
    <text evidence="1">The sequence shown here is derived from an EMBL/GenBank/DDBJ whole genome shotgun (WGS) entry which is preliminary data.</text>
</comment>
<organism evidence="1 2">
    <name type="scientific">Paenibacillus agilis</name>
    <dbReference type="NCBI Taxonomy" id="3020863"/>
    <lineage>
        <taxon>Bacteria</taxon>
        <taxon>Bacillati</taxon>
        <taxon>Bacillota</taxon>
        <taxon>Bacilli</taxon>
        <taxon>Bacillales</taxon>
        <taxon>Paenibacillaceae</taxon>
        <taxon>Paenibacillus</taxon>
    </lineage>
</organism>
<name>A0A559IEC0_9BACL</name>
<dbReference type="RefSeq" id="WP_144994712.1">
    <property type="nucleotide sequence ID" value="NZ_VNJK01000006.1"/>
</dbReference>
<dbReference type="AlphaFoldDB" id="A0A559IEC0"/>
<protein>
    <submittedName>
        <fullName evidence="1">Uncharacterized protein</fullName>
    </submittedName>
</protein>
<dbReference type="OrthoDB" id="9821103at2"/>
<accession>A0A559IEC0</accession>
<gene>
    <name evidence="1" type="ORF">FPZ44_23840</name>
</gene>
<evidence type="ECO:0000313" key="1">
    <source>
        <dbReference type="EMBL" id="TVX85985.1"/>
    </source>
</evidence>
<reference evidence="1 2" key="1">
    <citation type="submission" date="2019-07" db="EMBL/GenBank/DDBJ databases">
        <authorList>
            <person name="Kim J."/>
        </authorList>
    </citation>
    <scope>NUCLEOTIDE SEQUENCE [LARGE SCALE GENOMIC DNA]</scope>
    <source>
        <strain evidence="1 2">N4</strain>
    </source>
</reference>
<dbReference type="EMBL" id="VNJK01000006">
    <property type="protein sequence ID" value="TVX85985.1"/>
    <property type="molecule type" value="Genomic_DNA"/>
</dbReference>
<evidence type="ECO:0000313" key="2">
    <source>
        <dbReference type="Proteomes" id="UP000318102"/>
    </source>
</evidence>
<sequence length="226" mass="26863">MSKEKEYRYTKSKGEFEKEFNMHIREMIEMMKNEEVKNNLYVKAVKLSTHAFKRMKQHFNSVDMVVATRTAKEMLKHAVRIGTVLSYDGRINVLYAYRQTAFFLSPDLKTVVTVNRFPEVTYKPLLKNVREGVEREAMLELHFDHLREMERKEEEQIRLILSIEEKVREATEQCAIMLRIVRGGGRKKNIKKLISEQNNHLKIEGRKLFELKIKKRHLCKSLVALY</sequence>
<dbReference type="Proteomes" id="UP000318102">
    <property type="component" value="Unassembled WGS sequence"/>
</dbReference>